<dbReference type="Pfam" id="PF00875">
    <property type="entry name" value="DNA_photolyase"/>
    <property type="match status" value="1"/>
</dbReference>
<evidence type="ECO:0000256" key="7">
    <source>
        <dbReference type="RuleBase" id="RU004182"/>
    </source>
</evidence>
<evidence type="ECO:0000256" key="8">
    <source>
        <dbReference type="SAM" id="MobiDB-lite"/>
    </source>
</evidence>
<dbReference type="PROSITE" id="PS51645">
    <property type="entry name" value="PHR_CRY_ALPHA_BETA"/>
    <property type="match status" value="1"/>
</dbReference>
<feature type="binding site" evidence="6">
    <location>
        <position position="213"/>
    </location>
    <ligand>
        <name>FAD</name>
        <dbReference type="ChEBI" id="CHEBI:57692"/>
    </ligand>
</feature>
<keyword evidence="3 6" id="KW-0285">Flavoprotein</keyword>
<dbReference type="GO" id="GO:0006139">
    <property type="term" value="P:nucleobase-containing compound metabolic process"/>
    <property type="evidence" value="ECO:0007669"/>
    <property type="project" value="UniProtKB-ARBA"/>
</dbReference>
<feature type="binding site" evidence="6">
    <location>
        <begin position="227"/>
        <end position="231"/>
    </location>
    <ligand>
        <name>FAD</name>
        <dbReference type="ChEBI" id="CHEBI:57692"/>
    </ligand>
</feature>
<dbReference type="GO" id="GO:0003904">
    <property type="term" value="F:deoxyribodipyrimidine photo-lyase activity"/>
    <property type="evidence" value="ECO:0007669"/>
    <property type="project" value="TreeGrafter"/>
</dbReference>
<evidence type="ECO:0000313" key="10">
    <source>
        <dbReference type="EMBL" id="AHK78012.1"/>
    </source>
</evidence>
<comment type="cofactor">
    <cofactor evidence="1">
        <name>(6R)-5,10-methylene-5,6,7,8-tetrahydrofolate</name>
        <dbReference type="ChEBI" id="CHEBI:15636"/>
    </cofactor>
</comment>
<dbReference type="OrthoDB" id="9772484at2"/>
<dbReference type="InterPro" id="IPR018394">
    <property type="entry name" value="DNA_photolyase_1_CS_C"/>
</dbReference>
<proteinExistence type="inferred from homology"/>
<dbReference type="InterPro" id="IPR036134">
    <property type="entry name" value="Crypto/Photolyase_FAD-like_sf"/>
</dbReference>
<evidence type="ECO:0000256" key="1">
    <source>
        <dbReference type="ARBA" id="ARBA00001932"/>
    </source>
</evidence>
<organism evidence="10 11">
    <name type="scientific">Ectothiorhodospira haloalkaliphila</name>
    <dbReference type="NCBI Taxonomy" id="421628"/>
    <lineage>
        <taxon>Bacteria</taxon>
        <taxon>Pseudomonadati</taxon>
        <taxon>Pseudomonadota</taxon>
        <taxon>Gammaproteobacteria</taxon>
        <taxon>Chromatiales</taxon>
        <taxon>Ectothiorhodospiraceae</taxon>
        <taxon>Ectothiorhodospira</taxon>
    </lineage>
</organism>
<dbReference type="SUPFAM" id="SSF52425">
    <property type="entry name" value="Cryptochrome/photolyase, N-terminal domain"/>
    <property type="match status" value="1"/>
</dbReference>
<accession>W8KM03</accession>
<dbReference type="KEGG" id="hhc:M911_01015"/>
<dbReference type="GO" id="GO:0071949">
    <property type="term" value="F:FAD binding"/>
    <property type="evidence" value="ECO:0007669"/>
    <property type="project" value="TreeGrafter"/>
</dbReference>
<evidence type="ECO:0000313" key="11">
    <source>
        <dbReference type="Proteomes" id="UP000019442"/>
    </source>
</evidence>
<dbReference type="InterPro" id="IPR006050">
    <property type="entry name" value="DNA_photolyase_N"/>
</dbReference>
<feature type="region of interest" description="Disordered" evidence="8">
    <location>
        <begin position="467"/>
        <end position="522"/>
    </location>
</feature>
<dbReference type="Gene3D" id="1.25.40.80">
    <property type="match status" value="1"/>
</dbReference>
<reference evidence="11" key="2">
    <citation type="submission" date="2014-02" db="EMBL/GenBank/DDBJ databases">
        <title>Draft Genome Sequence of extremely halophilic bacteria Halorhodospira halochloris.</title>
        <authorList>
            <person name="Singh K.S."/>
        </authorList>
    </citation>
    <scope>NUCLEOTIDE SEQUENCE [LARGE SCALE GENOMIC DNA]</scope>
    <source>
        <strain evidence="11">A</strain>
    </source>
</reference>
<keyword evidence="5 7" id="KW-0157">Chromophore</keyword>
<evidence type="ECO:0000259" key="9">
    <source>
        <dbReference type="PROSITE" id="PS51645"/>
    </source>
</evidence>
<dbReference type="GO" id="GO:0009416">
    <property type="term" value="P:response to light stimulus"/>
    <property type="evidence" value="ECO:0007669"/>
    <property type="project" value="TreeGrafter"/>
</dbReference>
<evidence type="ECO:0000256" key="2">
    <source>
        <dbReference type="ARBA" id="ARBA00005862"/>
    </source>
</evidence>
<dbReference type="Gene3D" id="3.40.50.620">
    <property type="entry name" value="HUPs"/>
    <property type="match status" value="1"/>
</dbReference>
<gene>
    <name evidence="10" type="ORF">M911_01015</name>
</gene>
<reference evidence="10 11" key="1">
    <citation type="journal article" date="2014" name="J Genomics">
        <title>Draft Genome Sequence of the Extremely Halophilic Phototrophic Purple Sulfur Bacterium Halorhodospira halochloris.</title>
        <authorList>
            <person name="Singh K.S."/>
            <person name="Kirksey J."/>
            <person name="Hoff W.D."/>
            <person name="Deole R."/>
        </authorList>
    </citation>
    <scope>NUCLEOTIDE SEQUENCE [LARGE SCALE GENOMIC DNA]</scope>
    <source>
        <strain evidence="10 11">A</strain>
    </source>
</reference>
<evidence type="ECO:0000256" key="4">
    <source>
        <dbReference type="ARBA" id="ARBA00022827"/>
    </source>
</evidence>
<comment type="similarity">
    <text evidence="2">Belongs to the DNA photolyase class-1 family.</text>
</comment>
<dbReference type="InterPro" id="IPR002081">
    <property type="entry name" value="Cryptochrome/DNA_photolyase_1"/>
</dbReference>
<feature type="domain" description="Photolyase/cryptochrome alpha/beta" evidence="9">
    <location>
        <begin position="4"/>
        <end position="133"/>
    </location>
</feature>
<comment type="similarity">
    <text evidence="7">Belongs to the DNA photolyase family.</text>
</comment>
<dbReference type="GO" id="GO:0003677">
    <property type="term" value="F:DNA binding"/>
    <property type="evidence" value="ECO:0007669"/>
    <property type="project" value="TreeGrafter"/>
</dbReference>
<dbReference type="SUPFAM" id="SSF48173">
    <property type="entry name" value="Cryptochrome/photolyase FAD-binding domain"/>
    <property type="match status" value="1"/>
</dbReference>
<feature type="binding site" evidence="6">
    <location>
        <position position="275"/>
    </location>
    <ligand>
        <name>FAD</name>
        <dbReference type="ChEBI" id="CHEBI:57692"/>
    </ligand>
</feature>
<dbReference type="PANTHER" id="PTHR11455">
    <property type="entry name" value="CRYPTOCHROME"/>
    <property type="match status" value="1"/>
</dbReference>
<comment type="cofactor">
    <cofactor evidence="6">
        <name>FAD</name>
        <dbReference type="ChEBI" id="CHEBI:57692"/>
    </cofactor>
    <text evidence="6">Binds 1 FAD per subunit.</text>
</comment>
<evidence type="ECO:0000256" key="5">
    <source>
        <dbReference type="ARBA" id="ARBA00022991"/>
    </source>
</evidence>
<dbReference type="Gene3D" id="1.10.579.10">
    <property type="entry name" value="DNA Cyclobutane Dipyrimidine Photolyase, subunit A, domain 3"/>
    <property type="match status" value="1"/>
</dbReference>
<feature type="compositionally biased region" description="Low complexity" evidence="8">
    <location>
        <begin position="500"/>
        <end position="510"/>
    </location>
</feature>
<name>W8KM03_9GAMM</name>
<dbReference type="InterPro" id="IPR014729">
    <property type="entry name" value="Rossmann-like_a/b/a_fold"/>
</dbReference>
<sequence>MSAPIHLVWFKRDLRVDDHVPLCQAAKNGPVLPLYIVEPGYWDEPDTSRRHWGFIRASLSDLDRGLRELGQPLIVREGEAGTVLDRLCEELPIEAVHSHQETGNGWTFNRDRAVARRLRERGIPWHEYRQHGVVRPLRSRDGWAAQWEQLMGEPVAALPESLTPCHGVVGGIETLPDCPAGVAADLPIPLQTPGLEAGHAVLGDFLGARGQRYPGGISSPEKAWTASSRLSPHLAYGTLSLRRVLQATRERKAQVGEVPAGDRQRTAWQRSLRQFEERLHWHCHFMQKLEDQPSIEFANLHRACDGLREDAFDVERMRLWQQGLTGYPLVDACMRALNDHGWINFRMRAMVVAFASYHLWLHWREPSLHLARVFADYEPGIHYSQMQMQSGTTGINALRIYNPVKQSVDQDPEGRFIRKWVPELARVTGDWIHQPWRMPAALQREFGCRIGHDYPAPIVDHEQAAREARARFKGVRGKAASRQERDGIQQRHGSRRRPSARTTTRRTPPAHGQLDLFPETDR</sequence>
<protein>
    <submittedName>
        <fullName evidence="10">Deoxyribodipyrimidine photolyase</fullName>
    </submittedName>
</protein>
<dbReference type="InterPro" id="IPR036155">
    <property type="entry name" value="Crypto/Photolyase_N_sf"/>
</dbReference>
<keyword evidence="11" id="KW-1185">Reference proteome</keyword>
<dbReference type="Pfam" id="PF03441">
    <property type="entry name" value="FAD_binding_7"/>
    <property type="match status" value="1"/>
</dbReference>
<dbReference type="AlphaFoldDB" id="W8KM03"/>
<dbReference type="EMBL" id="CP007268">
    <property type="protein sequence ID" value="AHK78012.1"/>
    <property type="molecule type" value="Genomic_DNA"/>
</dbReference>
<dbReference type="GO" id="GO:0006950">
    <property type="term" value="P:response to stress"/>
    <property type="evidence" value="ECO:0007669"/>
    <property type="project" value="UniProtKB-ARBA"/>
</dbReference>
<dbReference type="HOGENOM" id="CLU_010348_7_1_6"/>
<evidence type="ECO:0000256" key="6">
    <source>
        <dbReference type="PIRSR" id="PIRSR602081-1"/>
    </source>
</evidence>
<dbReference type="Proteomes" id="UP000019442">
    <property type="component" value="Chromosome"/>
</dbReference>
<dbReference type="RefSeq" id="WP_025280324.1">
    <property type="nucleotide sequence ID" value="NZ_CP007268.1"/>
</dbReference>
<dbReference type="PRINTS" id="PR00147">
    <property type="entry name" value="DNAPHOTLYASE"/>
</dbReference>
<keyword evidence="10" id="KW-0456">Lyase</keyword>
<dbReference type="PATRIC" id="fig|1354791.3.peg.2897"/>
<keyword evidence="4 6" id="KW-0274">FAD</keyword>
<dbReference type="PANTHER" id="PTHR11455:SF9">
    <property type="entry name" value="CRYPTOCHROME CIRCADIAN CLOCK 5 ISOFORM X1"/>
    <property type="match status" value="1"/>
</dbReference>
<evidence type="ECO:0000256" key="3">
    <source>
        <dbReference type="ARBA" id="ARBA00022630"/>
    </source>
</evidence>
<dbReference type="PROSITE" id="PS00394">
    <property type="entry name" value="DNA_PHOTOLYASES_1_1"/>
    <property type="match status" value="1"/>
</dbReference>
<dbReference type="InterPro" id="IPR005101">
    <property type="entry name" value="Cryptochr/Photolyase_FAD-bd"/>
</dbReference>